<organism evidence="1 2">
    <name type="scientific">Bursaphelenchus xylophilus</name>
    <name type="common">Pinewood nematode worm</name>
    <name type="synonym">Aphelenchoides xylophilus</name>
    <dbReference type="NCBI Taxonomy" id="6326"/>
    <lineage>
        <taxon>Eukaryota</taxon>
        <taxon>Metazoa</taxon>
        <taxon>Ecdysozoa</taxon>
        <taxon>Nematoda</taxon>
        <taxon>Chromadorea</taxon>
        <taxon>Rhabditida</taxon>
        <taxon>Tylenchina</taxon>
        <taxon>Tylenchomorpha</taxon>
        <taxon>Aphelenchoidea</taxon>
        <taxon>Aphelenchoididae</taxon>
        <taxon>Bursaphelenchus</taxon>
    </lineage>
</organism>
<reference evidence="2" key="1">
    <citation type="submission" date="2016-11" db="UniProtKB">
        <authorList>
            <consortium name="WormBaseParasite"/>
        </authorList>
    </citation>
    <scope>IDENTIFICATION</scope>
</reference>
<evidence type="ECO:0000313" key="1">
    <source>
        <dbReference type="Proteomes" id="UP000095284"/>
    </source>
</evidence>
<proteinExistence type="predicted"/>
<protein>
    <submittedName>
        <fullName evidence="2">Uncharacterized protein</fullName>
    </submittedName>
</protein>
<sequence>MIIRLGLSLDANTTGRHTLRVETVAPFGSLMNFYRAISLHILSLITPTVANLESQLPTRLPYIVNAVR</sequence>
<dbReference type="AlphaFoldDB" id="A0A1I7S7A0"/>
<name>A0A1I7S7A0_BURXY</name>
<evidence type="ECO:0000313" key="2">
    <source>
        <dbReference type="WBParaSite" id="BXY_0888900.1"/>
    </source>
</evidence>
<dbReference type="Proteomes" id="UP000095284">
    <property type="component" value="Unplaced"/>
</dbReference>
<dbReference type="WBParaSite" id="BXY_0888900.1">
    <property type="protein sequence ID" value="BXY_0888900.1"/>
    <property type="gene ID" value="BXY_0888900"/>
</dbReference>
<accession>A0A1I7S7A0</accession>